<name>A0A6A6T1W0_9PLEO</name>
<dbReference type="SUPFAM" id="SSF55811">
    <property type="entry name" value="Nudix"/>
    <property type="match status" value="1"/>
</dbReference>
<dbReference type="Gene3D" id="3.90.79.10">
    <property type="entry name" value="Nucleoside Triphosphate Pyrophosphohydrolase"/>
    <property type="match status" value="1"/>
</dbReference>
<dbReference type="PANTHER" id="PTHR11839">
    <property type="entry name" value="UDP/ADP-SUGAR PYROPHOSPHATASE"/>
    <property type="match status" value="1"/>
</dbReference>
<dbReference type="GO" id="GO:0006753">
    <property type="term" value="P:nucleoside phosphate metabolic process"/>
    <property type="evidence" value="ECO:0007669"/>
    <property type="project" value="TreeGrafter"/>
</dbReference>
<dbReference type="GO" id="GO:0080041">
    <property type="term" value="F:ADP-ribose pyrophosphohydrolase activity"/>
    <property type="evidence" value="ECO:0007669"/>
    <property type="project" value="TreeGrafter"/>
</dbReference>
<proteinExistence type="predicted"/>
<evidence type="ECO:0000259" key="3">
    <source>
        <dbReference type="PROSITE" id="PS51462"/>
    </source>
</evidence>
<keyword evidence="2" id="KW-0378">Hydrolase</keyword>
<dbReference type="InterPro" id="IPR015797">
    <property type="entry name" value="NUDIX_hydrolase-like_dom_sf"/>
</dbReference>
<feature type="domain" description="Nudix hydrolase" evidence="3">
    <location>
        <begin position="99"/>
        <end position="281"/>
    </location>
</feature>
<evidence type="ECO:0000313" key="4">
    <source>
        <dbReference type="EMBL" id="KAF2653121.1"/>
    </source>
</evidence>
<dbReference type="Proteomes" id="UP000799324">
    <property type="component" value="Unassembled WGS sequence"/>
</dbReference>
<reference evidence="4" key="1">
    <citation type="journal article" date="2020" name="Stud. Mycol.">
        <title>101 Dothideomycetes genomes: a test case for predicting lifestyles and emergence of pathogens.</title>
        <authorList>
            <person name="Haridas S."/>
            <person name="Albert R."/>
            <person name="Binder M."/>
            <person name="Bloem J."/>
            <person name="Labutti K."/>
            <person name="Salamov A."/>
            <person name="Andreopoulos B."/>
            <person name="Baker S."/>
            <person name="Barry K."/>
            <person name="Bills G."/>
            <person name="Bluhm B."/>
            <person name="Cannon C."/>
            <person name="Castanera R."/>
            <person name="Culley D."/>
            <person name="Daum C."/>
            <person name="Ezra D."/>
            <person name="Gonzalez J."/>
            <person name="Henrissat B."/>
            <person name="Kuo A."/>
            <person name="Liang C."/>
            <person name="Lipzen A."/>
            <person name="Lutzoni F."/>
            <person name="Magnuson J."/>
            <person name="Mondo S."/>
            <person name="Nolan M."/>
            <person name="Ohm R."/>
            <person name="Pangilinan J."/>
            <person name="Park H.-J."/>
            <person name="Ramirez L."/>
            <person name="Alfaro M."/>
            <person name="Sun H."/>
            <person name="Tritt A."/>
            <person name="Yoshinaga Y."/>
            <person name="Zwiers L.-H."/>
            <person name="Turgeon B."/>
            <person name="Goodwin S."/>
            <person name="Spatafora J."/>
            <person name="Crous P."/>
            <person name="Grigoriev I."/>
        </authorList>
    </citation>
    <scope>NUCLEOTIDE SEQUENCE</scope>
    <source>
        <strain evidence="4">CBS 122681</strain>
    </source>
</reference>
<keyword evidence="5" id="KW-1185">Reference proteome</keyword>
<sequence length="290" mass="31373">MVTVTAASGVDKSHVQKWGPYTRWLANLNAALKLQDDKSHKFHDDPYVLETIDFKAATFWGDNNQSGFVYVAATIKSKGLDKDGKPTGKPKVLPGSVFLRGDSVVIMIVVRPQGGSEKDDHVLMTAQPRVPAGSLAFAEFPAGMVDGKSTFAGTAADEIKQETGLEIIGSDLEKMSEIAFRAKKPAAHAWQALNATSTPASDENLGNAFYLSPGGCDESMQAFYAFKTLPKDKFAQLNGKETGVARENERITVKLVPLADAFFECGRDAKSLTALALYQNLKAKGLLKKR</sequence>
<dbReference type="AlphaFoldDB" id="A0A6A6T1W0"/>
<evidence type="ECO:0000256" key="2">
    <source>
        <dbReference type="ARBA" id="ARBA00022801"/>
    </source>
</evidence>
<evidence type="ECO:0000256" key="1">
    <source>
        <dbReference type="ARBA" id="ARBA00001946"/>
    </source>
</evidence>
<comment type="cofactor">
    <cofactor evidence="1">
        <name>Mg(2+)</name>
        <dbReference type="ChEBI" id="CHEBI:18420"/>
    </cofactor>
</comment>
<gene>
    <name evidence="4" type="ORF">K491DRAFT_695007</name>
</gene>
<dbReference type="PANTHER" id="PTHR11839:SF18">
    <property type="entry name" value="NUDIX HYDROLASE DOMAIN-CONTAINING PROTEIN"/>
    <property type="match status" value="1"/>
</dbReference>
<protein>
    <recommendedName>
        <fullName evidence="3">Nudix hydrolase domain-containing protein</fullName>
    </recommendedName>
</protein>
<dbReference type="OrthoDB" id="10249920at2759"/>
<evidence type="ECO:0000313" key="5">
    <source>
        <dbReference type="Proteomes" id="UP000799324"/>
    </source>
</evidence>
<accession>A0A6A6T1W0</accession>
<dbReference type="EMBL" id="MU004387">
    <property type="protein sequence ID" value="KAF2653121.1"/>
    <property type="molecule type" value="Genomic_DNA"/>
</dbReference>
<organism evidence="4 5">
    <name type="scientific">Lophiostoma macrostomum CBS 122681</name>
    <dbReference type="NCBI Taxonomy" id="1314788"/>
    <lineage>
        <taxon>Eukaryota</taxon>
        <taxon>Fungi</taxon>
        <taxon>Dikarya</taxon>
        <taxon>Ascomycota</taxon>
        <taxon>Pezizomycotina</taxon>
        <taxon>Dothideomycetes</taxon>
        <taxon>Pleosporomycetidae</taxon>
        <taxon>Pleosporales</taxon>
        <taxon>Lophiostomataceae</taxon>
        <taxon>Lophiostoma</taxon>
    </lineage>
</organism>
<dbReference type="GO" id="GO:0080042">
    <property type="term" value="F:ADP-glucose pyrophosphohydrolase activity"/>
    <property type="evidence" value="ECO:0007669"/>
    <property type="project" value="TreeGrafter"/>
</dbReference>
<dbReference type="InterPro" id="IPR000086">
    <property type="entry name" value="NUDIX_hydrolase_dom"/>
</dbReference>
<dbReference type="GO" id="GO:0019693">
    <property type="term" value="P:ribose phosphate metabolic process"/>
    <property type="evidence" value="ECO:0007669"/>
    <property type="project" value="TreeGrafter"/>
</dbReference>
<dbReference type="PROSITE" id="PS51462">
    <property type="entry name" value="NUDIX"/>
    <property type="match status" value="1"/>
</dbReference>
<dbReference type="CDD" id="cd03424">
    <property type="entry name" value="NUDIX_ADPRase_Nudt5_UGPPase_Nudt14"/>
    <property type="match status" value="1"/>
</dbReference>